<keyword evidence="3" id="KW-1185">Reference proteome</keyword>
<comment type="similarity">
    <text evidence="1">Belongs to the short-chain dehydrogenases/reductases (SDR) family.</text>
</comment>
<comment type="caution">
    <text evidence="2">The sequence shown here is derived from an EMBL/GenBank/DDBJ whole genome shotgun (WGS) entry which is preliminary data.</text>
</comment>
<protein>
    <submittedName>
        <fullName evidence="2">SDR family oxidoreductase</fullName>
    </submittedName>
</protein>
<dbReference type="PRINTS" id="PR00081">
    <property type="entry name" value="GDHRDH"/>
</dbReference>
<sequence>MRNEAIKALAGKIAIITGGSSGIGRASALALAKDGAKVCLMDIKEDAAKKVKGEIEDFGGEAIVVDVDLSDPVRVQQGIDEVKSKWGSLDIVFANGGINGVLAPIEDLTPEDWDKTINTNLKGTFHTIKYAIPLMKSSGGSIIITSSVNGNRVFSNFGMSAYSTSKAGQMAFGKMAALELAKYKIRVNIICPGAIETNIGKNTDKTPELEKINIPVQYPEGDKPLEEGPGKPEQVAKLVKFLASDESSHITGTELFIDGAESLL</sequence>
<name>A0ABV8WT23_9BACI</name>
<evidence type="ECO:0000256" key="1">
    <source>
        <dbReference type="ARBA" id="ARBA00006484"/>
    </source>
</evidence>
<dbReference type="Pfam" id="PF13561">
    <property type="entry name" value="adh_short_C2"/>
    <property type="match status" value="1"/>
</dbReference>
<dbReference type="Gene3D" id="3.40.50.720">
    <property type="entry name" value="NAD(P)-binding Rossmann-like Domain"/>
    <property type="match status" value="1"/>
</dbReference>
<dbReference type="NCBIfam" id="NF004203">
    <property type="entry name" value="PRK05653.2-4"/>
    <property type="match status" value="1"/>
</dbReference>
<dbReference type="PRINTS" id="PR00080">
    <property type="entry name" value="SDRFAMILY"/>
</dbReference>
<dbReference type="RefSeq" id="WP_390251174.1">
    <property type="nucleotide sequence ID" value="NZ_JBHSDT010000004.1"/>
</dbReference>
<proteinExistence type="inferred from homology"/>
<evidence type="ECO:0000313" key="3">
    <source>
        <dbReference type="Proteomes" id="UP001595882"/>
    </source>
</evidence>
<dbReference type="PANTHER" id="PTHR42760">
    <property type="entry name" value="SHORT-CHAIN DEHYDROGENASES/REDUCTASES FAMILY MEMBER"/>
    <property type="match status" value="1"/>
</dbReference>
<gene>
    <name evidence="2" type="ORF">ACFOY7_08055</name>
</gene>
<dbReference type="Proteomes" id="UP001595882">
    <property type="component" value="Unassembled WGS sequence"/>
</dbReference>
<evidence type="ECO:0000313" key="2">
    <source>
        <dbReference type="EMBL" id="MFC4403026.1"/>
    </source>
</evidence>
<dbReference type="InterPro" id="IPR036291">
    <property type="entry name" value="NAD(P)-bd_dom_sf"/>
</dbReference>
<reference evidence="3" key="1">
    <citation type="journal article" date="2019" name="Int. J. Syst. Evol. Microbiol.">
        <title>The Global Catalogue of Microorganisms (GCM) 10K type strain sequencing project: providing services to taxonomists for standard genome sequencing and annotation.</title>
        <authorList>
            <consortium name="The Broad Institute Genomics Platform"/>
            <consortium name="The Broad Institute Genome Sequencing Center for Infectious Disease"/>
            <person name="Wu L."/>
            <person name="Ma J."/>
        </authorList>
    </citation>
    <scope>NUCLEOTIDE SEQUENCE [LARGE SCALE GENOMIC DNA]</scope>
    <source>
        <strain evidence="3">CCUG 37865</strain>
    </source>
</reference>
<dbReference type="SUPFAM" id="SSF51735">
    <property type="entry name" value="NAD(P)-binding Rossmann-fold domains"/>
    <property type="match status" value="1"/>
</dbReference>
<dbReference type="InterPro" id="IPR002347">
    <property type="entry name" value="SDR_fam"/>
</dbReference>
<dbReference type="EMBL" id="JBHSDT010000004">
    <property type="protein sequence ID" value="MFC4403026.1"/>
    <property type="molecule type" value="Genomic_DNA"/>
</dbReference>
<dbReference type="CDD" id="cd05233">
    <property type="entry name" value="SDR_c"/>
    <property type="match status" value="1"/>
</dbReference>
<accession>A0ABV8WT23</accession>
<organism evidence="2 3">
    <name type="scientific">Gracilibacillus xinjiangensis</name>
    <dbReference type="NCBI Taxonomy" id="1193282"/>
    <lineage>
        <taxon>Bacteria</taxon>
        <taxon>Bacillati</taxon>
        <taxon>Bacillota</taxon>
        <taxon>Bacilli</taxon>
        <taxon>Bacillales</taxon>
        <taxon>Bacillaceae</taxon>
        <taxon>Gracilibacillus</taxon>
    </lineage>
</organism>